<evidence type="ECO:0000259" key="4">
    <source>
        <dbReference type="PROSITE" id="PS01124"/>
    </source>
</evidence>
<dbReference type="InterPro" id="IPR018062">
    <property type="entry name" value="HTH_AraC-typ_CS"/>
</dbReference>
<dbReference type="PROSITE" id="PS01124">
    <property type="entry name" value="HTH_ARAC_FAMILY_2"/>
    <property type="match status" value="1"/>
</dbReference>
<dbReference type="GO" id="GO:0043565">
    <property type="term" value="F:sequence-specific DNA binding"/>
    <property type="evidence" value="ECO:0007669"/>
    <property type="project" value="InterPro"/>
</dbReference>
<dbReference type="PANTHER" id="PTHR47893:SF1">
    <property type="entry name" value="REGULATORY PROTEIN PCHR"/>
    <property type="match status" value="1"/>
</dbReference>
<evidence type="ECO:0000256" key="1">
    <source>
        <dbReference type="ARBA" id="ARBA00023015"/>
    </source>
</evidence>
<feature type="domain" description="HTH araC/xylS-type" evidence="4">
    <location>
        <begin position="220"/>
        <end position="318"/>
    </location>
</feature>
<evidence type="ECO:0000313" key="8">
    <source>
        <dbReference type="Proteomes" id="UP000006976"/>
    </source>
</evidence>
<evidence type="ECO:0000313" key="9">
    <source>
        <dbReference type="Proteomes" id="UP000190696"/>
    </source>
</evidence>
<dbReference type="PANTHER" id="PTHR47893">
    <property type="entry name" value="REGULATORY PROTEIN PCHR"/>
    <property type="match status" value="1"/>
</dbReference>
<evidence type="ECO:0000256" key="2">
    <source>
        <dbReference type="ARBA" id="ARBA00023125"/>
    </source>
</evidence>
<dbReference type="InterPro" id="IPR020449">
    <property type="entry name" value="Tscrpt_reg_AraC-type_HTH"/>
</dbReference>
<dbReference type="Gene3D" id="1.10.10.60">
    <property type="entry name" value="Homeodomain-like"/>
    <property type="match status" value="2"/>
</dbReference>
<evidence type="ECO:0000313" key="7">
    <source>
        <dbReference type="EMBL" id="OOR03813.1"/>
    </source>
</evidence>
<keyword evidence="2" id="KW-0238">DNA-binding</keyword>
<evidence type="ECO:0000313" key="6">
    <source>
        <dbReference type="EMBL" id="EJR41075.1"/>
    </source>
</evidence>
<dbReference type="InterPro" id="IPR009057">
    <property type="entry name" value="Homeodomain-like_sf"/>
</dbReference>
<accession>J8IRE1</accession>
<accession>C2XV24</accession>
<organism evidence="5">
    <name type="scientific">Bacillus mycoides</name>
    <dbReference type="NCBI Taxonomy" id="1405"/>
    <lineage>
        <taxon>Bacteria</taxon>
        <taxon>Bacillati</taxon>
        <taxon>Bacillota</taxon>
        <taxon>Bacilli</taxon>
        <taxon>Bacillales</taxon>
        <taxon>Bacillaceae</taxon>
        <taxon>Bacillus</taxon>
        <taxon>Bacillus cereus group</taxon>
    </lineage>
</organism>
<evidence type="ECO:0000256" key="3">
    <source>
        <dbReference type="ARBA" id="ARBA00023163"/>
    </source>
</evidence>
<reference evidence="6 8" key="2">
    <citation type="submission" date="2012-04" db="EMBL/GenBank/DDBJ databases">
        <title>The Genome Sequence of Bacillus cereus VD078.</title>
        <authorList>
            <consortium name="The Broad Institute Genome Sequencing Platform"/>
            <consortium name="The Broad Institute Genome Sequencing Center for Infectious Disease"/>
            <person name="Feldgarden M."/>
            <person name="Van der Auwera G.A."/>
            <person name="Mahillon J."/>
            <person name="Duprez V."/>
            <person name="Timmery S."/>
            <person name="Mattelet C."/>
            <person name="Dierick K."/>
            <person name="Sun M."/>
            <person name="Yu Z."/>
            <person name="Zhu L."/>
            <person name="Hu X."/>
            <person name="Shank E.B."/>
            <person name="Swiecicka I."/>
            <person name="Hansen B.M."/>
            <person name="Andrup L."/>
            <person name="Young S.K."/>
            <person name="Zeng Q."/>
            <person name="Gargeya S."/>
            <person name="Fitzgerald M."/>
            <person name="Haas B."/>
            <person name="Abouelleil A."/>
            <person name="Alvarado L."/>
            <person name="Arachchi H.M."/>
            <person name="Berlin A."/>
            <person name="Chapman S.B."/>
            <person name="Goldberg J."/>
            <person name="Griggs A."/>
            <person name="Gujja S."/>
            <person name="Hansen M."/>
            <person name="Howarth C."/>
            <person name="Imamovic A."/>
            <person name="Larimer J."/>
            <person name="McCowen C."/>
            <person name="Montmayeur A."/>
            <person name="Murphy C."/>
            <person name="Neiman D."/>
            <person name="Pearson M."/>
            <person name="Priest M."/>
            <person name="Roberts A."/>
            <person name="Saif S."/>
            <person name="Shea T."/>
            <person name="Sisk P."/>
            <person name="Sykes S."/>
            <person name="Wortman J."/>
            <person name="Nusbaum C."/>
            <person name="Birren B."/>
        </authorList>
    </citation>
    <scope>NUCLEOTIDE SEQUENCE [LARGE SCALE GENOMIC DNA]</scope>
    <source>
        <strain evidence="6 8">VD078</strain>
    </source>
</reference>
<dbReference type="KEGG" id="bww:bwei_2254"/>
<name>A0A0A0WRN6_BACMY</name>
<keyword evidence="1" id="KW-0805">Transcription regulation</keyword>
<reference evidence="7 9" key="3">
    <citation type="submission" date="2017-01" db="EMBL/GenBank/DDBJ databases">
        <title>Bacillus cereus isolates.</title>
        <authorList>
            <person name="Beno S.M."/>
        </authorList>
    </citation>
    <scope>NUCLEOTIDE SEQUENCE [LARGE SCALE GENOMIC DNA]</scope>
    <source>
        <strain evidence="7 9">FSL W7-1108</strain>
    </source>
</reference>
<dbReference type="SMART" id="SM00342">
    <property type="entry name" value="HTH_ARAC"/>
    <property type="match status" value="1"/>
</dbReference>
<dbReference type="Proteomes" id="UP000190696">
    <property type="component" value="Unassembled WGS sequence"/>
</dbReference>
<dbReference type="Proteomes" id="UP000006976">
    <property type="component" value="Unassembled WGS sequence"/>
</dbReference>
<dbReference type="Proteomes" id="UP000001753">
    <property type="component" value="Chromosome"/>
</dbReference>
<accession>A0A0A0WRN6</accession>
<dbReference type="GO" id="GO:0003700">
    <property type="term" value="F:DNA-binding transcription factor activity"/>
    <property type="evidence" value="ECO:0007669"/>
    <property type="project" value="InterPro"/>
</dbReference>
<reference evidence="5" key="1">
    <citation type="journal article" date="2012" name="Genome Res.">
        <title>Genomic characterization of the Bacillus cereus sensu lato species: Backdrop to the evolution of Bacillus anthracis.</title>
        <authorList>
            <person name="Zwick M.E."/>
            <person name="Joseph S.J."/>
            <person name="Didelot X."/>
            <person name="Chen P.E."/>
            <person name="Bishop-Lilly K.A."/>
            <person name="Stewart A.C."/>
            <person name="Willner K."/>
            <person name="Nolan N."/>
            <person name="Lentz S."/>
            <person name="Thomason M.K."/>
            <person name="Sozhamannan S."/>
            <person name="Mateczun A.J."/>
            <person name="Du L."/>
            <person name="Read T.D."/>
        </authorList>
    </citation>
    <scope>NUCLEOTIDE SEQUENCE [LARGE SCALE GENOMIC DNA]</scope>
    <source>
        <strain evidence="5">AH603</strain>
    </source>
</reference>
<protein>
    <submittedName>
        <fullName evidence="7">AraC family transcriptional regulator</fullName>
    </submittedName>
    <submittedName>
        <fullName evidence="5">Transcriptional regulator, AraC</fullName>
    </submittedName>
</protein>
<dbReference type="EMBL" id="MUAI01000034">
    <property type="protein sequence ID" value="OOR03813.1"/>
    <property type="molecule type" value="Genomic_DNA"/>
</dbReference>
<dbReference type="InterPro" id="IPR018060">
    <property type="entry name" value="HTH_AraC"/>
</dbReference>
<sequence length="319" mass="37031">METNGFHDIFHKYFYGLQVVEERHMNVPKTIGMGEIRRWTSFSGMEIVLSNYQFHNNHRIQFASDAAMVELNFCLQGFGGVQVGHSSYELMTGNSYLYFMNDFDVVFEYEKETPLYSLAIGIPVQLFNHFMMNNAIEKSLDFHSILGNQSFKKFQNPIDSITSNLIKRMIEHPQKDRISQLELESKALELLSIHLGRVLLNDCDANKRSQLSKQDLNKIKQAEEILLQRMESPPSLLELAKIVELNDYKLKIGFKELFGMSTFAYLREKRMEHAIDLLRSGNSNVTETAFAVGYNNVSHFSELFRKKYGMNPSEFLRIY</sequence>
<keyword evidence="3" id="KW-0804">Transcription</keyword>
<dbReference type="EMBL" id="ACMP01000075">
    <property type="protein sequence ID" value="EEL70452.1"/>
    <property type="molecule type" value="Genomic_DNA"/>
</dbReference>
<dbReference type="EMBL" id="AHEV01000013">
    <property type="protein sequence ID" value="EJR41075.1"/>
    <property type="molecule type" value="Genomic_DNA"/>
</dbReference>
<dbReference type="PRINTS" id="PR00032">
    <property type="entry name" value="HTHARAC"/>
</dbReference>
<dbReference type="SUPFAM" id="SSF46689">
    <property type="entry name" value="Homeodomain-like"/>
    <property type="match status" value="1"/>
</dbReference>
<proteinExistence type="predicted"/>
<dbReference type="RefSeq" id="WP_002065832.1">
    <property type="nucleotide sequence ID" value="NZ_CM000737.1"/>
</dbReference>
<evidence type="ECO:0000313" key="5">
    <source>
        <dbReference type="EMBL" id="EEL70452.1"/>
    </source>
</evidence>
<comment type="caution">
    <text evidence="5">The sequence shown here is derived from an EMBL/GenBank/DDBJ whole genome shotgun (WGS) entry which is preliminary data.</text>
</comment>
<dbReference type="InterPro" id="IPR053142">
    <property type="entry name" value="PchR_regulatory_protein"/>
</dbReference>
<dbReference type="OMA" id="KGFKACF"/>
<dbReference type="AlphaFoldDB" id="A0A0A0WRN6"/>
<dbReference type="PROSITE" id="PS00041">
    <property type="entry name" value="HTH_ARAC_FAMILY_1"/>
    <property type="match status" value="1"/>
</dbReference>
<dbReference type="Pfam" id="PF12833">
    <property type="entry name" value="HTH_18"/>
    <property type="match status" value="1"/>
</dbReference>
<gene>
    <name evidence="5" type="ORF">bcere0026_25460</name>
    <name evidence="7" type="ORF">BW900_25330</name>
    <name evidence="6" type="ORF">III_02712</name>
</gene>